<dbReference type="Gene3D" id="1.10.630.10">
    <property type="entry name" value="Cytochrome P450"/>
    <property type="match status" value="1"/>
</dbReference>
<evidence type="ECO:0000256" key="6">
    <source>
        <dbReference type="ARBA" id="ARBA00023004"/>
    </source>
</evidence>
<organism evidence="8 9">
    <name type="scientific">Alternaria panax</name>
    <dbReference type="NCBI Taxonomy" id="48097"/>
    <lineage>
        <taxon>Eukaryota</taxon>
        <taxon>Fungi</taxon>
        <taxon>Dikarya</taxon>
        <taxon>Ascomycota</taxon>
        <taxon>Pezizomycotina</taxon>
        <taxon>Dothideomycetes</taxon>
        <taxon>Pleosporomycetidae</taxon>
        <taxon>Pleosporales</taxon>
        <taxon>Pleosporineae</taxon>
        <taxon>Pleosporaceae</taxon>
        <taxon>Alternaria</taxon>
        <taxon>Alternaria sect. Panax</taxon>
    </lineage>
</organism>
<evidence type="ECO:0000256" key="4">
    <source>
        <dbReference type="ARBA" id="ARBA00022723"/>
    </source>
</evidence>
<sequence>MPLKEEMLMALKSDGWTKAALFKMNLFDDALKESQRPKPTERLVPGTSNYFYPAASMLRASPGNTTLPDVTFIPADYIISVSTHAMRDTSVYPDPFTWDGYRFLHQREQPGQELSAQLAASYNDA</sequence>
<dbReference type="InterPro" id="IPR001128">
    <property type="entry name" value="Cyt_P450"/>
</dbReference>
<dbReference type="Proteomes" id="UP001199106">
    <property type="component" value="Unassembled WGS sequence"/>
</dbReference>
<keyword evidence="7" id="KW-0503">Monooxygenase</keyword>
<accession>A0AAD4IJ69</accession>
<keyword evidence="3" id="KW-0349">Heme</keyword>
<keyword evidence="5" id="KW-0560">Oxidoreductase</keyword>
<evidence type="ECO:0000256" key="5">
    <source>
        <dbReference type="ARBA" id="ARBA00023002"/>
    </source>
</evidence>
<evidence type="ECO:0000256" key="1">
    <source>
        <dbReference type="ARBA" id="ARBA00001971"/>
    </source>
</evidence>
<reference evidence="8" key="1">
    <citation type="submission" date="2021-07" db="EMBL/GenBank/DDBJ databases">
        <title>Genome Resource of American Ginseng Black Spot Pathogen Alternaria panax.</title>
        <authorList>
            <person name="Qiu C."/>
            <person name="Wang W."/>
            <person name="Liu Z."/>
        </authorList>
    </citation>
    <scope>NUCLEOTIDE SEQUENCE</scope>
    <source>
        <strain evidence="8">BNCC115425</strain>
    </source>
</reference>
<evidence type="ECO:0000256" key="7">
    <source>
        <dbReference type="ARBA" id="ARBA00023033"/>
    </source>
</evidence>
<evidence type="ECO:0000313" key="9">
    <source>
        <dbReference type="Proteomes" id="UP001199106"/>
    </source>
</evidence>
<proteinExistence type="inferred from homology"/>
<dbReference type="SUPFAM" id="SSF48264">
    <property type="entry name" value="Cytochrome P450"/>
    <property type="match status" value="1"/>
</dbReference>
<protein>
    <submittedName>
        <fullName evidence="8">Uncharacterized protein</fullName>
    </submittedName>
</protein>
<gene>
    <name evidence="8" type="ORF">G6011_00934</name>
</gene>
<comment type="similarity">
    <text evidence="2">Belongs to the cytochrome P450 family.</text>
</comment>
<comment type="cofactor">
    <cofactor evidence="1">
        <name>heme</name>
        <dbReference type="ChEBI" id="CHEBI:30413"/>
    </cofactor>
</comment>
<dbReference type="AlphaFoldDB" id="A0AAD4IJ69"/>
<dbReference type="PANTHER" id="PTHR46206:SF2">
    <property type="entry name" value="CYTOCHROME P450 MONOOXYGENASE AUSG-RELATED"/>
    <property type="match status" value="1"/>
</dbReference>
<dbReference type="GO" id="GO:0020037">
    <property type="term" value="F:heme binding"/>
    <property type="evidence" value="ECO:0007669"/>
    <property type="project" value="InterPro"/>
</dbReference>
<dbReference type="GO" id="GO:0016705">
    <property type="term" value="F:oxidoreductase activity, acting on paired donors, with incorporation or reduction of molecular oxygen"/>
    <property type="evidence" value="ECO:0007669"/>
    <property type="project" value="InterPro"/>
</dbReference>
<evidence type="ECO:0000313" key="8">
    <source>
        <dbReference type="EMBL" id="KAG9195813.1"/>
    </source>
</evidence>
<keyword evidence="6" id="KW-0408">Iron</keyword>
<keyword evidence="9" id="KW-1185">Reference proteome</keyword>
<dbReference type="EMBL" id="JAANER010000001">
    <property type="protein sequence ID" value="KAG9195813.1"/>
    <property type="molecule type" value="Genomic_DNA"/>
</dbReference>
<dbReference type="GO" id="GO:0005506">
    <property type="term" value="F:iron ion binding"/>
    <property type="evidence" value="ECO:0007669"/>
    <property type="project" value="InterPro"/>
</dbReference>
<comment type="caution">
    <text evidence="8">The sequence shown here is derived from an EMBL/GenBank/DDBJ whole genome shotgun (WGS) entry which is preliminary data.</text>
</comment>
<dbReference type="Pfam" id="PF00067">
    <property type="entry name" value="p450"/>
    <property type="match status" value="1"/>
</dbReference>
<name>A0AAD4IJ69_9PLEO</name>
<dbReference type="PANTHER" id="PTHR46206">
    <property type="entry name" value="CYTOCHROME P450"/>
    <property type="match status" value="1"/>
</dbReference>
<keyword evidence="4" id="KW-0479">Metal-binding</keyword>
<evidence type="ECO:0000256" key="3">
    <source>
        <dbReference type="ARBA" id="ARBA00022617"/>
    </source>
</evidence>
<dbReference type="GO" id="GO:0004497">
    <property type="term" value="F:monooxygenase activity"/>
    <property type="evidence" value="ECO:0007669"/>
    <property type="project" value="UniProtKB-KW"/>
</dbReference>
<evidence type="ECO:0000256" key="2">
    <source>
        <dbReference type="ARBA" id="ARBA00010617"/>
    </source>
</evidence>
<dbReference type="InterPro" id="IPR036396">
    <property type="entry name" value="Cyt_P450_sf"/>
</dbReference>